<evidence type="ECO:0008006" key="4">
    <source>
        <dbReference type="Google" id="ProtNLM"/>
    </source>
</evidence>
<reference evidence="3" key="1">
    <citation type="journal article" date="2019" name="Int. J. Syst. Evol. Microbiol.">
        <title>The Global Catalogue of Microorganisms (GCM) 10K type strain sequencing project: providing services to taxonomists for standard genome sequencing and annotation.</title>
        <authorList>
            <consortium name="The Broad Institute Genomics Platform"/>
            <consortium name="The Broad Institute Genome Sequencing Center for Infectious Disease"/>
            <person name="Wu L."/>
            <person name="Ma J."/>
        </authorList>
    </citation>
    <scope>NUCLEOTIDE SEQUENCE [LARGE SCALE GENOMIC DNA]</scope>
    <source>
        <strain evidence="3">CGMCC 4.7641</strain>
    </source>
</reference>
<keyword evidence="3" id="KW-1185">Reference proteome</keyword>
<dbReference type="EMBL" id="JBHUKS010000041">
    <property type="protein sequence ID" value="MFD2474825.1"/>
    <property type="molecule type" value="Genomic_DNA"/>
</dbReference>
<evidence type="ECO:0000256" key="1">
    <source>
        <dbReference type="SAM" id="MobiDB-lite"/>
    </source>
</evidence>
<accession>A0ABW5HNG7</accession>
<proteinExistence type="predicted"/>
<organism evidence="2 3">
    <name type="scientific">Amycolatopsis silviterrae</name>
    <dbReference type="NCBI Taxonomy" id="1656914"/>
    <lineage>
        <taxon>Bacteria</taxon>
        <taxon>Bacillati</taxon>
        <taxon>Actinomycetota</taxon>
        <taxon>Actinomycetes</taxon>
        <taxon>Pseudonocardiales</taxon>
        <taxon>Pseudonocardiaceae</taxon>
        <taxon>Amycolatopsis</taxon>
    </lineage>
</organism>
<name>A0ABW5HNG7_9PSEU</name>
<dbReference type="RefSeq" id="WP_378314391.1">
    <property type="nucleotide sequence ID" value="NZ_JBHUKS010000041.1"/>
</dbReference>
<protein>
    <recommendedName>
        <fullName evidence="4">Bacterial transcriptional activator domain-containing protein</fullName>
    </recommendedName>
</protein>
<gene>
    <name evidence="2" type="ORF">ACFSVL_45965</name>
</gene>
<dbReference type="InterPro" id="IPR036388">
    <property type="entry name" value="WH-like_DNA-bd_sf"/>
</dbReference>
<feature type="region of interest" description="Disordered" evidence="1">
    <location>
        <begin position="220"/>
        <end position="250"/>
    </location>
</feature>
<evidence type="ECO:0000313" key="3">
    <source>
        <dbReference type="Proteomes" id="UP001597483"/>
    </source>
</evidence>
<dbReference type="Proteomes" id="UP001597483">
    <property type="component" value="Unassembled WGS sequence"/>
</dbReference>
<dbReference type="Gene3D" id="1.10.10.10">
    <property type="entry name" value="Winged helix-like DNA-binding domain superfamily/Winged helix DNA-binding domain"/>
    <property type="match status" value="1"/>
</dbReference>
<sequence length="449" mass="48788">MIRLGAEQATIFLGEPAQPVSPFIGPGTSAEWQLMRPIPVEEHENREAPPYPFLTALGHGSDGDLILLRLDRVGALLLDGEPEDVVAVACAMALELVTSPWATGITVDLIGHAIDGADHHESVDALLTRLADTTDAGPHAVFVPEPLTSAEVDRLATSDAAAGIVAIVTGQDPSVRIPGAWELDLRRDPTPVDQLNVDVALQRLTAEEMAAVAKPVNAEPPETVAHPVPKQRDCSETPAETVPRPSQPELRLLGPVSLRGVDYARVEGKKINRLTELAAFLALNPGARAEEISQQLGTSNQPWSAATRQGYVSRLRTWLGHDQDGDLYLPNIDAKNSGYRLSGALLCDWFSFQSLVQAAHGEDRLRRLQEALDLVEGIPLSNVPHGRYEWGSWYERDMTDQIVDVAHTLAADDPTRLPDRQRPRIRVVSLCVPIHECGARLRAATELLA</sequence>
<evidence type="ECO:0000313" key="2">
    <source>
        <dbReference type="EMBL" id="MFD2474825.1"/>
    </source>
</evidence>
<comment type="caution">
    <text evidence="2">The sequence shown here is derived from an EMBL/GenBank/DDBJ whole genome shotgun (WGS) entry which is preliminary data.</text>
</comment>